<dbReference type="Proteomes" id="UP000782705">
    <property type="component" value="Unassembled WGS sequence"/>
</dbReference>
<dbReference type="InterPro" id="IPR016181">
    <property type="entry name" value="Acyl_CoA_acyltransferase"/>
</dbReference>
<name>A0ABQ6Z312_9ENTE</name>
<dbReference type="SUPFAM" id="SSF55729">
    <property type="entry name" value="Acyl-CoA N-acyltransferases (Nat)"/>
    <property type="match status" value="1"/>
</dbReference>
<keyword evidence="1" id="KW-0808">Transferase</keyword>
<dbReference type="InterPro" id="IPR000182">
    <property type="entry name" value="GNAT_dom"/>
</dbReference>
<proteinExistence type="predicted"/>
<keyword evidence="2" id="KW-0012">Acyltransferase</keyword>
<dbReference type="PANTHER" id="PTHR43877">
    <property type="entry name" value="AMINOALKYLPHOSPHONATE N-ACETYLTRANSFERASE-RELATED-RELATED"/>
    <property type="match status" value="1"/>
</dbReference>
<dbReference type="InterPro" id="IPR050832">
    <property type="entry name" value="Bact_Acetyltransf"/>
</dbReference>
<evidence type="ECO:0000313" key="5">
    <source>
        <dbReference type="Proteomes" id="UP000782705"/>
    </source>
</evidence>
<comment type="caution">
    <text evidence="4">The sequence shown here is derived from an EMBL/GenBank/DDBJ whole genome shotgun (WGS) entry which is preliminary data.</text>
</comment>
<sequence>MSLITVRPRVSSDIKALWLLEDVWNDTNTPVPMTKKSLEEFELEIANREMLVALNEQGNVVGMVSYHLISTLPAHCKQWMLGISVSPEAQGQGVGRHLMEAIIQLAKQKGIAKLSLRVMGTNPGAIAFYKRLGFVQEAHFQREFWINHTWVDDFQFAYYI</sequence>
<accession>A0ABQ6Z312</accession>
<reference evidence="4 5" key="1">
    <citation type="submission" date="2016-06" db="EMBL/GenBank/DDBJ databases">
        <title>Four novel species of enterococci isolated from chicken manure.</title>
        <authorList>
            <person name="Van Tyne D."/>
        </authorList>
    </citation>
    <scope>NUCLEOTIDE SEQUENCE [LARGE SCALE GENOMIC DNA]</scope>
    <source>
        <strain evidence="4 5">CU12B</strain>
    </source>
</reference>
<evidence type="ECO:0000313" key="4">
    <source>
        <dbReference type="EMBL" id="KAF1305858.1"/>
    </source>
</evidence>
<dbReference type="PANTHER" id="PTHR43877:SF2">
    <property type="entry name" value="AMINOALKYLPHOSPHONATE N-ACETYLTRANSFERASE-RELATED"/>
    <property type="match status" value="1"/>
</dbReference>
<dbReference type="PROSITE" id="PS51186">
    <property type="entry name" value="GNAT"/>
    <property type="match status" value="1"/>
</dbReference>
<evidence type="ECO:0000256" key="1">
    <source>
        <dbReference type="ARBA" id="ARBA00022679"/>
    </source>
</evidence>
<feature type="domain" description="N-acetyltransferase" evidence="3">
    <location>
        <begin position="4"/>
        <end position="160"/>
    </location>
</feature>
<evidence type="ECO:0000259" key="3">
    <source>
        <dbReference type="PROSITE" id="PS51186"/>
    </source>
</evidence>
<evidence type="ECO:0000256" key="2">
    <source>
        <dbReference type="ARBA" id="ARBA00023315"/>
    </source>
</evidence>
<dbReference type="CDD" id="cd04301">
    <property type="entry name" value="NAT_SF"/>
    <property type="match status" value="1"/>
</dbReference>
<keyword evidence="5" id="KW-1185">Reference proteome</keyword>
<protein>
    <recommendedName>
        <fullName evidence="3">N-acetyltransferase domain-containing protein</fullName>
    </recommendedName>
</protein>
<dbReference type="EMBL" id="MAEL01000005">
    <property type="protein sequence ID" value="KAF1305858.1"/>
    <property type="molecule type" value="Genomic_DNA"/>
</dbReference>
<dbReference type="Gene3D" id="3.40.630.30">
    <property type="match status" value="1"/>
</dbReference>
<organism evidence="4 5">
    <name type="scientific">Candidatus Enterococcus willemsii</name>
    <dbReference type="NCBI Taxonomy" id="1857215"/>
    <lineage>
        <taxon>Bacteria</taxon>
        <taxon>Bacillati</taxon>
        <taxon>Bacillota</taxon>
        <taxon>Bacilli</taxon>
        <taxon>Lactobacillales</taxon>
        <taxon>Enterococcaceae</taxon>
        <taxon>Enterococcus</taxon>
    </lineage>
</organism>
<dbReference type="Pfam" id="PF00583">
    <property type="entry name" value="Acetyltransf_1"/>
    <property type="match status" value="1"/>
</dbReference>
<gene>
    <name evidence="4" type="ORF">BAU17_13100</name>
</gene>
<dbReference type="RefSeq" id="WP_161900978.1">
    <property type="nucleotide sequence ID" value="NZ_MAEL01000005.1"/>
</dbReference>